<evidence type="ECO:0000256" key="1">
    <source>
        <dbReference type="ARBA" id="ARBA00006484"/>
    </source>
</evidence>
<dbReference type="PANTHER" id="PTHR43477:SF4">
    <property type="entry name" value="DEHYDROGENASE_REDUCTASE SDR FAMILY MEMBER 6"/>
    <property type="match status" value="1"/>
</dbReference>
<dbReference type="InterPro" id="IPR036291">
    <property type="entry name" value="NAD(P)-bd_dom_sf"/>
</dbReference>
<dbReference type="SUPFAM" id="SSF51735">
    <property type="entry name" value="NAD(P)-binding Rossmann-fold domains"/>
    <property type="match status" value="1"/>
</dbReference>
<dbReference type="PROSITE" id="PS00061">
    <property type="entry name" value="ADH_SHORT"/>
    <property type="match status" value="1"/>
</dbReference>
<protein>
    <submittedName>
        <fullName evidence="4">Uncharacterized protein</fullName>
    </submittedName>
</protein>
<dbReference type="FunFam" id="3.40.50.720:FF:000084">
    <property type="entry name" value="Short-chain dehydrogenase reductase"/>
    <property type="match status" value="1"/>
</dbReference>
<gene>
    <name evidence="4" type="ORF">METZ01_LOCUS472416</name>
</gene>
<dbReference type="InterPro" id="IPR020904">
    <property type="entry name" value="Sc_DH/Rdtase_CS"/>
</dbReference>
<accession>A0A383BI34</accession>
<organism evidence="4">
    <name type="scientific">marine metagenome</name>
    <dbReference type="NCBI Taxonomy" id="408172"/>
    <lineage>
        <taxon>unclassified sequences</taxon>
        <taxon>metagenomes</taxon>
        <taxon>ecological metagenomes</taxon>
    </lineage>
</organism>
<dbReference type="GO" id="GO:0016491">
    <property type="term" value="F:oxidoreductase activity"/>
    <property type="evidence" value="ECO:0007669"/>
    <property type="project" value="UniProtKB-KW"/>
</dbReference>
<keyword evidence="3" id="KW-0520">NAD</keyword>
<dbReference type="Pfam" id="PF00106">
    <property type="entry name" value="adh_short"/>
    <property type="match status" value="1"/>
</dbReference>
<dbReference type="PANTHER" id="PTHR43477">
    <property type="entry name" value="DIHYDROANTICAPSIN 7-DEHYDROGENASE"/>
    <property type="match status" value="1"/>
</dbReference>
<keyword evidence="2" id="KW-0560">Oxidoreductase</keyword>
<reference evidence="4" key="1">
    <citation type="submission" date="2018-05" db="EMBL/GenBank/DDBJ databases">
        <authorList>
            <person name="Lanie J.A."/>
            <person name="Ng W.-L."/>
            <person name="Kazmierczak K.M."/>
            <person name="Andrzejewski T.M."/>
            <person name="Davidsen T.M."/>
            <person name="Wayne K.J."/>
            <person name="Tettelin H."/>
            <person name="Glass J.I."/>
            <person name="Rusch D."/>
            <person name="Podicherti R."/>
            <person name="Tsui H.-C.T."/>
            <person name="Winkler M.E."/>
        </authorList>
    </citation>
    <scope>NUCLEOTIDE SEQUENCE</scope>
</reference>
<dbReference type="EMBL" id="UINC01200602">
    <property type="protein sequence ID" value="SVE19562.1"/>
    <property type="molecule type" value="Genomic_DNA"/>
</dbReference>
<proteinExistence type="inferred from homology"/>
<name>A0A383BI34_9ZZZZ</name>
<dbReference type="InterPro" id="IPR051122">
    <property type="entry name" value="SDR_DHRS6-like"/>
</dbReference>
<comment type="similarity">
    <text evidence="1">Belongs to the short-chain dehydrogenases/reductases (SDR) family.</text>
</comment>
<sequence>MELTGKEIFITAAGQGIGRAIVERFLSEGASITATDINLKLLDGLQGAKTYQLDVTDKEKLQSLIKNADPDVLVNCAGIVNHGNILDATDEDFSFAVELNVRAMFHGIQAVVPGMLKKKQGSIVNISSVVSSIMAAPDRFIYGTTKAAVIGLTKSVARDFVQKGIRCNCICPGTVNTPSMHQRLKDTGNY</sequence>
<dbReference type="AlphaFoldDB" id="A0A383BI34"/>
<dbReference type="PRINTS" id="PR00081">
    <property type="entry name" value="GDHRDH"/>
</dbReference>
<evidence type="ECO:0000256" key="3">
    <source>
        <dbReference type="ARBA" id="ARBA00023027"/>
    </source>
</evidence>
<evidence type="ECO:0000256" key="2">
    <source>
        <dbReference type="ARBA" id="ARBA00023002"/>
    </source>
</evidence>
<feature type="non-terminal residue" evidence="4">
    <location>
        <position position="190"/>
    </location>
</feature>
<evidence type="ECO:0000313" key="4">
    <source>
        <dbReference type="EMBL" id="SVE19562.1"/>
    </source>
</evidence>
<dbReference type="PRINTS" id="PR00080">
    <property type="entry name" value="SDRFAMILY"/>
</dbReference>
<dbReference type="InterPro" id="IPR002347">
    <property type="entry name" value="SDR_fam"/>
</dbReference>
<dbReference type="Gene3D" id="3.40.50.720">
    <property type="entry name" value="NAD(P)-binding Rossmann-like Domain"/>
    <property type="match status" value="1"/>
</dbReference>